<organism evidence="2 3">
    <name type="scientific">Gymnopilus junonius</name>
    <name type="common">Spectacular rustgill mushroom</name>
    <name type="synonym">Gymnopilus spectabilis subsp. junonius</name>
    <dbReference type="NCBI Taxonomy" id="109634"/>
    <lineage>
        <taxon>Eukaryota</taxon>
        <taxon>Fungi</taxon>
        <taxon>Dikarya</taxon>
        <taxon>Basidiomycota</taxon>
        <taxon>Agaricomycotina</taxon>
        <taxon>Agaricomycetes</taxon>
        <taxon>Agaricomycetidae</taxon>
        <taxon>Agaricales</taxon>
        <taxon>Agaricineae</taxon>
        <taxon>Hymenogastraceae</taxon>
        <taxon>Gymnopilus</taxon>
    </lineage>
</organism>
<feature type="chain" id="PRO_5040365013" description="Secreted protein" evidence="1">
    <location>
        <begin position="16"/>
        <end position="95"/>
    </location>
</feature>
<accession>A0A9P5NK24</accession>
<dbReference type="EMBL" id="JADNYJ010000051">
    <property type="protein sequence ID" value="KAF8899799.1"/>
    <property type="molecule type" value="Genomic_DNA"/>
</dbReference>
<proteinExistence type="predicted"/>
<reference evidence="2" key="1">
    <citation type="submission" date="2020-11" db="EMBL/GenBank/DDBJ databases">
        <authorList>
            <consortium name="DOE Joint Genome Institute"/>
            <person name="Ahrendt S."/>
            <person name="Riley R."/>
            <person name="Andreopoulos W."/>
            <person name="LaButti K."/>
            <person name="Pangilinan J."/>
            <person name="Ruiz-duenas F.J."/>
            <person name="Barrasa J.M."/>
            <person name="Sanchez-Garcia M."/>
            <person name="Camarero S."/>
            <person name="Miyauchi S."/>
            <person name="Serrano A."/>
            <person name="Linde D."/>
            <person name="Babiker R."/>
            <person name="Drula E."/>
            <person name="Ayuso-Fernandez I."/>
            <person name="Pacheco R."/>
            <person name="Padilla G."/>
            <person name="Ferreira P."/>
            <person name="Barriuso J."/>
            <person name="Kellner H."/>
            <person name="Castanera R."/>
            <person name="Alfaro M."/>
            <person name="Ramirez L."/>
            <person name="Pisabarro A.G."/>
            <person name="Kuo A."/>
            <person name="Tritt A."/>
            <person name="Lipzen A."/>
            <person name="He G."/>
            <person name="Yan M."/>
            <person name="Ng V."/>
            <person name="Cullen D."/>
            <person name="Martin F."/>
            <person name="Rosso M.-N."/>
            <person name="Henrissat B."/>
            <person name="Hibbett D."/>
            <person name="Martinez A.T."/>
            <person name="Grigoriev I.V."/>
        </authorList>
    </citation>
    <scope>NUCLEOTIDE SEQUENCE</scope>
    <source>
        <strain evidence="2">AH 44721</strain>
    </source>
</reference>
<evidence type="ECO:0000313" key="3">
    <source>
        <dbReference type="Proteomes" id="UP000724874"/>
    </source>
</evidence>
<evidence type="ECO:0000256" key="1">
    <source>
        <dbReference type="SAM" id="SignalP"/>
    </source>
</evidence>
<feature type="signal peptide" evidence="1">
    <location>
        <begin position="1"/>
        <end position="15"/>
    </location>
</feature>
<evidence type="ECO:0000313" key="2">
    <source>
        <dbReference type="EMBL" id="KAF8899799.1"/>
    </source>
</evidence>
<evidence type="ECO:0008006" key="4">
    <source>
        <dbReference type="Google" id="ProtNLM"/>
    </source>
</evidence>
<dbReference type="AlphaFoldDB" id="A0A9P5NK24"/>
<comment type="caution">
    <text evidence="2">The sequence shown here is derived from an EMBL/GenBank/DDBJ whole genome shotgun (WGS) entry which is preliminary data.</text>
</comment>
<gene>
    <name evidence="2" type="ORF">CPB84DRAFT_1117301</name>
</gene>
<keyword evidence="3" id="KW-1185">Reference proteome</keyword>
<keyword evidence="1" id="KW-0732">Signal</keyword>
<dbReference type="Proteomes" id="UP000724874">
    <property type="component" value="Unassembled WGS sequence"/>
</dbReference>
<sequence>MFVGLLLGLKCLTLSRIRTVKRRMSKNSTDGMMFTSRRSFILRRTFQTSILEDPFAIQLPPIETGIEAQCFGRADRPVLHTFNIGQSGLLALAPE</sequence>
<protein>
    <recommendedName>
        <fullName evidence="4">Secreted protein</fullName>
    </recommendedName>
</protein>
<name>A0A9P5NK24_GYMJU</name>